<organism evidence="2 3">
    <name type="scientific">Sodalis ligni</name>
    <dbReference type="NCBI Taxonomy" id="2697027"/>
    <lineage>
        <taxon>Bacteria</taxon>
        <taxon>Pseudomonadati</taxon>
        <taxon>Pseudomonadota</taxon>
        <taxon>Gammaproteobacteria</taxon>
        <taxon>Enterobacterales</taxon>
        <taxon>Bruguierivoracaceae</taxon>
        <taxon>Sodalis</taxon>
    </lineage>
</organism>
<feature type="transmembrane region" description="Helical" evidence="1">
    <location>
        <begin position="44"/>
        <end position="67"/>
    </location>
</feature>
<gene>
    <name evidence="2" type="ORF">EZJ58_2212</name>
</gene>
<protein>
    <submittedName>
        <fullName evidence="2">Uncharacterized protein</fullName>
    </submittedName>
</protein>
<name>A0A4R1N9M9_9GAMM</name>
<evidence type="ECO:0000256" key="1">
    <source>
        <dbReference type="SAM" id="Phobius"/>
    </source>
</evidence>
<sequence length="81" mass="9390">MDWREIPRTKALKFMQTGKKLQYRCTAIWSFIVSHQPGRNTAVTVILPLLAFNYITLKTFPLLGFAVNTVHDRRERVIIAS</sequence>
<accession>A0A4R1N9M9</accession>
<reference evidence="2 3" key="1">
    <citation type="submission" date="2019-02" db="EMBL/GenBank/DDBJ databases">
        <title>Investigation of anaerobic lignin degradation for improved lignocellulosic biofuels.</title>
        <authorList>
            <person name="Deangelis K."/>
        </authorList>
    </citation>
    <scope>NUCLEOTIDE SEQUENCE [LARGE SCALE GENOMIC DNA]</scope>
    <source>
        <strain evidence="2 3">159R</strain>
    </source>
</reference>
<keyword evidence="3" id="KW-1185">Reference proteome</keyword>
<keyword evidence="1" id="KW-0812">Transmembrane</keyword>
<dbReference type="AlphaFoldDB" id="A0A4R1N9M9"/>
<keyword evidence="1" id="KW-0472">Membrane</keyword>
<proteinExistence type="predicted"/>
<evidence type="ECO:0000313" key="3">
    <source>
        <dbReference type="Proteomes" id="UP000294555"/>
    </source>
</evidence>
<comment type="caution">
    <text evidence="2">The sequence shown here is derived from an EMBL/GenBank/DDBJ whole genome shotgun (WGS) entry which is preliminary data.</text>
</comment>
<evidence type="ECO:0000313" key="2">
    <source>
        <dbReference type="EMBL" id="TCL04104.1"/>
    </source>
</evidence>
<dbReference type="EMBL" id="SJOI01000001">
    <property type="protein sequence ID" value="TCL04104.1"/>
    <property type="molecule type" value="Genomic_DNA"/>
</dbReference>
<keyword evidence="1" id="KW-1133">Transmembrane helix</keyword>
<dbReference type="Proteomes" id="UP000294555">
    <property type="component" value="Unassembled WGS sequence"/>
</dbReference>